<organism evidence="3 4">
    <name type="scientific">Paenibacillus validus</name>
    <dbReference type="NCBI Taxonomy" id="44253"/>
    <lineage>
        <taxon>Bacteria</taxon>
        <taxon>Bacillati</taxon>
        <taxon>Bacillota</taxon>
        <taxon>Bacilli</taxon>
        <taxon>Bacillales</taxon>
        <taxon>Paenibacillaceae</taxon>
        <taxon>Paenibacillus</taxon>
    </lineage>
</organism>
<dbReference type="EMBL" id="WNZX01000003">
    <property type="protein sequence ID" value="MUG70222.1"/>
    <property type="molecule type" value="Genomic_DNA"/>
</dbReference>
<dbReference type="InterPro" id="IPR011006">
    <property type="entry name" value="CheY-like_superfamily"/>
</dbReference>
<dbReference type="GO" id="GO:0000160">
    <property type="term" value="P:phosphorelay signal transduction system"/>
    <property type="evidence" value="ECO:0007669"/>
    <property type="project" value="InterPro"/>
</dbReference>
<evidence type="ECO:0000256" key="1">
    <source>
        <dbReference type="PROSITE-ProRule" id="PRU00169"/>
    </source>
</evidence>
<evidence type="ECO:0000313" key="3">
    <source>
        <dbReference type="EMBL" id="MUG70222.1"/>
    </source>
</evidence>
<dbReference type="Pfam" id="PF00072">
    <property type="entry name" value="Response_reg"/>
    <property type="match status" value="1"/>
</dbReference>
<accession>A0A7X3CRH2</accession>
<dbReference type="PANTHER" id="PTHR43228">
    <property type="entry name" value="TWO-COMPONENT RESPONSE REGULATOR"/>
    <property type="match status" value="1"/>
</dbReference>
<name>A0A7X3CRH2_9BACL</name>
<sequence length="119" mass="13248">MAAIMIVDDSAFMRLILKDMIQKSGHRLAGEAENGWTAVQTYREVDPDLVIMNIIMPDLNGIEALKKIKSIHPSAKVVMCSAMGNQYYVIESIQAGAIDFIMKPFDEARMIHAIHKALS</sequence>
<dbReference type="PROSITE" id="PS50110">
    <property type="entry name" value="RESPONSE_REGULATORY"/>
    <property type="match status" value="1"/>
</dbReference>
<dbReference type="Gene3D" id="3.40.50.2300">
    <property type="match status" value="1"/>
</dbReference>
<proteinExistence type="predicted"/>
<evidence type="ECO:0000259" key="2">
    <source>
        <dbReference type="PROSITE" id="PS50110"/>
    </source>
</evidence>
<feature type="domain" description="Response regulatory" evidence="2">
    <location>
        <begin position="3"/>
        <end position="118"/>
    </location>
</feature>
<dbReference type="SUPFAM" id="SSF52172">
    <property type="entry name" value="CheY-like"/>
    <property type="match status" value="1"/>
</dbReference>
<comment type="caution">
    <text evidence="1">Lacks conserved residue(s) required for the propagation of feature annotation.</text>
</comment>
<dbReference type="SMART" id="SM00448">
    <property type="entry name" value="REC"/>
    <property type="match status" value="1"/>
</dbReference>
<reference evidence="3 4" key="1">
    <citation type="submission" date="2019-11" db="EMBL/GenBank/DDBJ databases">
        <title>Draft genome sequences of five Paenibacillus species of dairy origin.</title>
        <authorList>
            <person name="Olajide A.M."/>
            <person name="Chen S."/>
            <person name="Lapointe G."/>
        </authorList>
    </citation>
    <scope>NUCLEOTIDE SEQUENCE [LARGE SCALE GENOMIC DNA]</scope>
    <source>
        <strain evidence="3 4">2CS3</strain>
    </source>
</reference>
<dbReference type="RefSeq" id="WP_127605665.1">
    <property type="nucleotide sequence ID" value="NZ_JARTHJ010000128.1"/>
</dbReference>
<dbReference type="Proteomes" id="UP000450917">
    <property type="component" value="Unassembled WGS sequence"/>
</dbReference>
<keyword evidence="4" id="KW-1185">Reference proteome</keyword>
<dbReference type="PANTHER" id="PTHR43228:SF1">
    <property type="entry name" value="TWO-COMPONENT RESPONSE REGULATOR ARR22"/>
    <property type="match status" value="1"/>
</dbReference>
<dbReference type="AlphaFoldDB" id="A0A7X3CRH2"/>
<gene>
    <name evidence="3" type="ORF">GNP93_05965</name>
</gene>
<dbReference type="InterPro" id="IPR052048">
    <property type="entry name" value="ST_Response_Regulator"/>
</dbReference>
<dbReference type="InterPro" id="IPR001789">
    <property type="entry name" value="Sig_transdc_resp-reg_receiver"/>
</dbReference>
<evidence type="ECO:0000313" key="4">
    <source>
        <dbReference type="Proteomes" id="UP000450917"/>
    </source>
</evidence>
<comment type="caution">
    <text evidence="3">The sequence shown here is derived from an EMBL/GenBank/DDBJ whole genome shotgun (WGS) entry which is preliminary data.</text>
</comment>
<protein>
    <submittedName>
        <fullName evidence="3">Response regulator</fullName>
    </submittedName>
</protein>